<evidence type="ECO:0000313" key="3">
    <source>
        <dbReference type="Proteomes" id="UP000629963"/>
    </source>
</evidence>
<feature type="transmembrane region" description="Helical" evidence="1">
    <location>
        <begin position="74"/>
        <end position="94"/>
    </location>
</feature>
<evidence type="ECO:0000256" key="1">
    <source>
        <dbReference type="SAM" id="Phobius"/>
    </source>
</evidence>
<feature type="transmembrane region" description="Helical" evidence="1">
    <location>
        <begin position="125"/>
        <end position="153"/>
    </location>
</feature>
<sequence length="154" mass="17259">MEETTLQENERLYLSQEAQGFLKETAKWGYFLSILGFIGIGFMVVLALFIGTIFSALNGLNGNMNPMMGIGTGFISGMYLVIALLYFFPVYYLFKFSSKMKMAIRSNDTNLINSSFEFLKSHYKFLGILSLVFVVLYGLVILFSILAGAVALFN</sequence>
<dbReference type="RefSeq" id="WP_187010483.1">
    <property type="nucleotide sequence ID" value="NZ_JACRUI010000003.1"/>
</dbReference>
<dbReference type="EMBL" id="JACRUJ010000003">
    <property type="protein sequence ID" value="MBC5841988.1"/>
    <property type="molecule type" value="Genomic_DNA"/>
</dbReference>
<dbReference type="Proteomes" id="UP000629963">
    <property type="component" value="Unassembled WGS sequence"/>
</dbReference>
<keyword evidence="1" id="KW-0812">Transmembrane</keyword>
<gene>
    <name evidence="2" type="ORF">H8R23_11265</name>
</gene>
<name>A0ABR7J9B8_9FLAO</name>
<keyword evidence="1" id="KW-0472">Membrane</keyword>
<keyword evidence="1" id="KW-1133">Transmembrane helix</keyword>
<keyword evidence="3" id="KW-1185">Reference proteome</keyword>
<accession>A0ABR7J9B8</accession>
<feature type="transmembrane region" description="Helical" evidence="1">
    <location>
        <begin position="30"/>
        <end position="54"/>
    </location>
</feature>
<evidence type="ECO:0008006" key="4">
    <source>
        <dbReference type="Google" id="ProtNLM"/>
    </source>
</evidence>
<organism evidence="2 3">
    <name type="scientific">Flavobacterium kayseriense</name>
    <dbReference type="NCBI Taxonomy" id="2764714"/>
    <lineage>
        <taxon>Bacteria</taxon>
        <taxon>Pseudomonadati</taxon>
        <taxon>Bacteroidota</taxon>
        <taxon>Flavobacteriia</taxon>
        <taxon>Flavobacteriales</taxon>
        <taxon>Flavobacteriaceae</taxon>
        <taxon>Flavobacterium</taxon>
    </lineage>
</organism>
<comment type="caution">
    <text evidence="2">The sequence shown here is derived from an EMBL/GenBank/DDBJ whole genome shotgun (WGS) entry which is preliminary data.</text>
</comment>
<proteinExistence type="predicted"/>
<evidence type="ECO:0000313" key="2">
    <source>
        <dbReference type="EMBL" id="MBC5841988.1"/>
    </source>
</evidence>
<reference evidence="2 3" key="1">
    <citation type="submission" date="2020-08" db="EMBL/GenBank/DDBJ databases">
        <title>Description of novel Flavobacterium F-380 isolate.</title>
        <authorList>
            <person name="Saticioglu I.B."/>
            <person name="Duman M."/>
            <person name="Altun S."/>
        </authorList>
    </citation>
    <scope>NUCLEOTIDE SEQUENCE [LARGE SCALE GENOMIC DNA]</scope>
    <source>
        <strain evidence="2 3">F-380</strain>
    </source>
</reference>
<protein>
    <recommendedName>
        <fullName evidence="4">DUF5362 domain-containing protein</fullName>
    </recommendedName>
</protein>